<dbReference type="AlphaFoldDB" id="A0A7K0EN10"/>
<name>A0A7K0EN10_9BACT</name>
<accession>A0A7K0EN10</accession>
<evidence type="ECO:0000313" key="2">
    <source>
        <dbReference type="Proteomes" id="UP000441754"/>
    </source>
</evidence>
<sequence>MENETLFVAQTPLGFTVSVEKQRWELIVTQKHPVLLEQEELVKATLENPDEIRRSRADESGYLLYKTIRTKRWICAFIKKPDNRPNFLITAYPTDAIKEGEIIWKK</sequence>
<dbReference type="OrthoDB" id="336534at2"/>
<evidence type="ECO:0000313" key="1">
    <source>
        <dbReference type="EMBL" id="MRS62931.1"/>
    </source>
</evidence>
<gene>
    <name evidence="1" type="ORF">GJJ30_16650</name>
</gene>
<proteinExistence type="predicted"/>
<dbReference type="RefSeq" id="WP_154176293.1">
    <property type="nucleotide sequence ID" value="NZ_WJXZ01000009.1"/>
</dbReference>
<dbReference type="EMBL" id="WJXZ01000009">
    <property type="protein sequence ID" value="MRS62931.1"/>
    <property type="molecule type" value="Genomic_DNA"/>
</dbReference>
<organism evidence="1 2">
    <name type="scientific">Larkinella terrae</name>
    <dbReference type="NCBI Taxonomy" id="2025311"/>
    <lineage>
        <taxon>Bacteria</taxon>
        <taxon>Pseudomonadati</taxon>
        <taxon>Bacteroidota</taxon>
        <taxon>Cytophagia</taxon>
        <taxon>Cytophagales</taxon>
        <taxon>Spirosomataceae</taxon>
        <taxon>Larkinella</taxon>
    </lineage>
</organism>
<dbReference type="Proteomes" id="UP000441754">
    <property type="component" value="Unassembled WGS sequence"/>
</dbReference>
<comment type="caution">
    <text evidence="1">The sequence shown here is derived from an EMBL/GenBank/DDBJ whole genome shotgun (WGS) entry which is preliminary data.</text>
</comment>
<keyword evidence="2" id="KW-1185">Reference proteome</keyword>
<protein>
    <submittedName>
        <fullName evidence="1">DUF4258 domain-containing protein</fullName>
    </submittedName>
</protein>
<reference evidence="1 2" key="1">
    <citation type="journal article" date="2018" name="Antonie Van Leeuwenhoek">
        <title>Larkinella terrae sp. nov., isolated from soil on Jeju Island, South Korea.</title>
        <authorList>
            <person name="Ten L.N."/>
            <person name="Jeon J."/>
            <person name="Park S.J."/>
            <person name="Park S."/>
            <person name="Lee S.Y."/>
            <person name="Kim M.K."/>
            <person name="Jung H.Y."/>
        </authorList>
    </citation>
    <scope>NUCLEOTIDE SEQUENCE [LARGE SCALE GENOMIC DNA]</scope>
    <source>
        <strain evidence="1 2">KCTC 52001</strain>
    </source>
</reference>